<dbReference type="Gene3D" id="3.30.1330.30">
    <property type="match status" value="1"/>
</dbReference>
<organism evidence="5 6">
    <name type="scientific">Candidatus Phycosocius bacilliformis</name>
    <dbReference type="NCBI Taxonomy" id="1445552"/>
    <lineage>
        <taxon>Bacteria</taxon>
        <taxon>Pseudomonadati</taxon>
        <taxon>Pseudomonadota</taxon>
        <taxon>Alphaproteobacteria</taxon>
        <taxon>Caulobacterales</taxon>
        <taxon>Caulobacterales incertae sedis</taxon>
        <taxon>Candidatus Phycosocius</taxon>
    </lineage>
</organism>
<dbReference type="GO" id="GO:0032259">
    <property type="term" value="P:methylation"/>
    <property type="evidence" value="ECO:0007669"/>
    <property type="project" value="UniProtKB-KW"/>
</dbReference>
<reference evidence="5 6" key="1">
    <citation type="journal article" date="2018" name="Genome Announc.">
        <title>Draft Genome Sequence of "Candidatus Phycosocius bacilliformis," an Alphaproteobacterial Ectosymbiont of the Hydrocarbon-Producing Green Alga Botryococcus braunii.</title>
        <authorList>
            <person name="Tanabe Y."/>
            <person name="Yamaguchi H."/>
            <person name="Watanabe M.M."/>
        </authorList>
    </citation>
    <scope>NUCLEOTIDE SEQUENCE [LARGE SCALE GENOMIC DNA]</scope>
    <source>
        <strain evidence="5 6">BOTRYCO-2</strain>
    </source>
</reference>
<gene>
    <name evidence="5" type="primary">rlmB</name>
    <name evidence="5" type="ORF">PbB2_03096</name>
</gene>
<dbReference type="GO" id="GO:0003723">
    <property type="term" value="F:RNA binding"/>
    <property type="evidence" value="ECO:0007669"/>
    <property type="project" value="InterPro"/>
</dbReference>
<dbReference type="EMBL" id="BFBR01000013">
    <property type="protein sequence ID" value="GBF59398.1"/>
    <property type="molecule type" value="Genomic_DNA"/>
</dbReference>
<dbReference type="Pfam" id="PF08032">
    <property type="entry name" value="SpoU_sub_bind"/>
    <property type="match status" value="1"/>
</dbReference>
<evidence type="ECO:0000256" key="1">
    <source>
        <dbReference type="ARBA" id="ARBA00022603"/>
    </source>
</evidence>
<dbReference type="EC" id="2.1.1.185" evidence="5"/>
<dbReference type="OrthoDB" id="9785673at2"/>
<dbReference type="Proteomes" id="UP000245086">
    <property type="component" value="Unassembled WGS sequence"/>
</dbReference>
<protein>
    <submittedName>
        <fullName evidence="5">23S rRNA (Guanosine-2'-O-)-methyltransferase RlmB</fullName>
        <ecNumber evidence="5">2.1.1.185</ecNumber>
    </submittedName>
</protein>
<dbReference type="InterPro" id="IPR029028">
    <property type="entry name" value="Alpha/beta_knot_MTases"/>
</dbReference>
<feature type="domain" description="RNA 2-O ribose methyltransferase substrate binding" evidence="4">
    <location>
        <begin position="46"/>
        <end position="118"/>
    </location>
</feature>
<dbReference type="NCBIfam" id="TIGR00186">
    <property type="entry name" value="rRNA_methyl_3"/>
    <property type="match status" value="1"/>
</dbReference>
<keyword evidence="2 5" id="KW-0808">Transferase</keyword>
<proteinExistence type="predicted"/>
<dbReference type="GO" id="GO:0005829">
    <property type="term" value="C:cytosol"/>
    <property type="evidence" value="ECO:0007669"/>
    <property type="project" value="TreeGrafter"/>
</dbReference>
<comment type="caution">
    <text evidence="5">The sequence shown here is derived from an EMBL/GenBank/DDBJ whole genome shotgun (WGS) entry which is preliminary data.</text>
</comment>
<dbReference type="PANTHER" id="PTHR46429:SF1">
    <property type="entry name" value="23S RRNA (GUANOSINE-2'-O-)-METHYLTRANSFERASE RLMB"/>
    <property type="match status" value="1"/>
</dbReference>
<dbReference type="InterPro" id="IPR029064">
    <property type="entry name" value="Ribosomal_eL30-like_sf"/>
</dbReference>
<dbReference type="InterPro" id="IPR013123">
    <property type="entry name" value="SpoU_subst-bd"/>
</dbReference>
<dbReference type="CDD" id="cd18103">
    <property type="entry name" value="SpoU-like_RlmB"/>
    <property type="match status" value="1"/>
</dbReference>
<keyword evidence="1 5" id="KW-0489">Methyltransferase</keyword>
<evidence type="ECO:0000313" key="6">
    <source>
        <dbReference type="Proteomes" id="UP000245086"/>
    </source>
</evidence>
<name>A0A2P2EEB0_9PROT</name>
<dbReference type="SUPFAM" id="SSF75217">
    <property type="entry name" value="alpha/beta knot"/>
    <property type="match status" value="1"/>
</dbReference>
<evidence type="ECO:0000256" key="2">
    <source>
        <dbReference type="ARBA" id="ARBA00022679"/>
    </source>
</evidence>
<dbReference type="InterPro" id="IPR004441">
    <property type="entry name" value="rRNA_MeTrfase_TrmH"/>
</dbReference>
<dbReference type="Gene3D" id="3.40.1280.10">
    <property type="match status" value="1"/>
</dbReference>
<dbReference type="InterPro" id="IPR029026">
    <property type="entry name" value="tRNA_m1G_MTases_N"/>
</dbReference>
<dbReference type="Pfam" id="PF00588">
    <property type="entry name" value="SpoU_methylase"/>
    <property type="match status" value="1"/>
</dbReference>
<sequence>MTKNSRFRPKEQGRDRPSSGPKHAQPWKAKGPRPGRDERPSDGTTWIYGVHAVLAALGNPKRKVLEVRATRNMLESHGEAAIDPAKVTLTDGESLSALLPPGAVHQGIAARVQPLEGVRLDQALPEADGIALILDQVTDPQNIGAIFRSAAAFGARAIIQQDRKAPPITGSLAKAAVGGIEVVPDVRVVNIAQTIAELSQDGWTTIGLSGDAEHDLHEVLDGSPVVLVMGAEGKGLRQLVGTRCDRLARIPIHPHMESLNVSAATAIALYAAHMAQLSRSNAVKTPTP</sequence>
<dbReference type="GO" id="GO:0008173">
    <property type="term" value="F:RNA methyltransferase activity"/>
    <property type="evidence" value="ECO:0007669"/>
    <property type="project" value="InterPro"/>
</dbReference>
<dbReference type="PANTHER" id="PTHR46429">
    <property type="entry name" value="23S RRNA (GUANOSINE-2'-O-)-METHYLTRANSFERASE RLMB"/>
    <property type="match status" value="1"/>
</dbReference>
<keyword evidence="6" id="KW-1185">Reference proteome</keyword>
<dbReference type="AlphaFoldDB" id="A0A2P2EEB0"/>
<feature type="compositionally biased region" description="Basic and acidic residues" evidence="3">
    <location>
        <begin position="8"/>
        <end position="17"/>
    </location>
</feature>
<evidence type="ECO:0000313" key="5">
    <source>
        <dbReference type="EMBL" id="GBF59398.1"/>
    </source>
</evidence>
<accession>A0A2P2EEB0</accession>
<dbReference type="InterPro" id="IPR001537">
    <property type="entry name" value="SpoU_MeTrfase"/>
</dbReference>
<dbReference type="SUPFAM" id="SSF55315">
    <property type="entry name" value="L30e-like"/>
    <property type="match status" value="1"/>
</dbReference>
<evidence type="ECO:0000259" key="4">
    <source>
        <dbReference type="SMART" id="SM00967"/>
    </source>
</evidence>
<feature type="region of interest" description="Disordered" evidence="3">
    <location>
        <begin position="1"/>
        <end position="43"/>
    </location>
</feature>
<dbReference type="SMART" id="SM00967">
    <property type="entry name" value="SpoU_sub_bind"/>
    <property type="match status" value="1"/>
</dbReference>
<dbReference type="RefSeq" id="WP_108986281.1">
    <property type="nucleotide sequence ID" value="NZ_BFBR01000013.1"/>
</dbReference>
<evidence type="ECO:0000256" key="3">
    <source>
        <dbReference type="SAM" id="MobiDB-lite"/>
    </source>
</evidence>
<dbReference type="GO" id="GO:0006396">
    <property type="term" value="P:RNA processing"/>
    <property type="evidence" value="ECO:0007669"/>
    <property type="project" value="InterPro"/>
</dbReference>